<evidence type="ECO:0000313" key="2">
    <source>
        <dbReference type="EMBL" id="ADV46171.1"/>
    </source>
</evidence>
<keyword evidence="3" id="KW-1185">Reference proteome</keyword>
<reference evidence="2 3" key="1">
    <citation type="journal article" date="2011" name="Stand. Genomic Sci.">
        <title>Complete genome sequence of Nitratifractor salsuginis type strain (E9I37-1).</title>
        <authorList>
            <person name="Anderson I."/>
            <person name="Sikorski J."/>
            <person name="Zeytun A."/>
            <person name="Nolan M."/>
            <person name="Lapidus A."/>
            <person name="Lucas S."/>
            <person name="Hammon N."/>
            <person name="Deshpande S."/>
            <person name="Cheng J.F."/>
            <person name="Tapia R."/>
            <person name="Han C."/>
            <person name="Goodwin L."/>
            <person name="Pitluck S."/>
            <person name="Liolios K."/>
            <person name="Pagani I."/>
            <person name="Ivanova N."/>
            <person name="Huntemann M."/>
            <person name="Mavromatis K."/>
            <person name="Ovchinikova G."/>
            <person name="Pati A."/>
            <person name="Chen A."/>
            <person name="Palaniappan K."/>
            <person name="Land M."/>
            <person name="Hauser L."/>
            <person name="Brambilla E.M."/>
            <person name="Ngatchou-Djao O.D."/>
            <person name="Rohde M."/>
            <person name="Tindall B.J."/>
            <person name="Goker M."/>
            <person name="Detter J.C."/>
            <person name="Woyke T."/>
            <person name="Bristow J."/>
            <person name="Eisen J.A."/>
            <person name="Markowitz V."/>
            <person name="Hugenholtz P."/>
            <person name="Klenk H.P."/>
            <person name="Kyrpides N.C."/>
        </authorList>
    </citation>
    <scope>NUCLEOTIDE SEQUENCE [LARGE SCALE GENOMIC DNA]</scope>
    <source>
        <strain evidence="3">DSM 16511 / JCM 12458 / E9I37-1</strain>
    </source>
</reference>
<dbReference type="RefSeq" id="WP_013553865.1">
    <property type="nucleotide sequence ID" value="NC_014935.1"/>
</dbReference>
<dbReference type="EMBL" id="CP002452">
    <property type="protein sequence ID" value="ADV46171.1"/>
    <property type="molecule type" value="Genomic_DNA"/>
</dbReference>
<proteinExistence type="predicted"/>
<feature type="compositionally biased region" description="Low complexity" evidence="1">
    <location>
        <begin position="213"/>
        <end position="245"/>
    </location>
</feature>
<feature type="region of interest" description="Disordered" evidence="1">
    <location>
        <begin position="207"/>
        <end position="247"/>
    </location>
</feature>
<protein>
    <submittedName>
        <fullName evidence="2">Uncharacterized protein</fullName>
    </submittedName>
</protein>
<evidence type="ECO:0000256" key="1">
    <source>
        <dbReference type="SAM" id="MobiDB-lite"/>
    </source>
</evidence>
<gene>
    <name evidence="2" type="ordered locus">Nitsa_0911</name>
</gene>
<dbReference type="HOGENOM" id="CLU_620861_0_0_7"/>
<evidence type="ECO:0000313" key="3">
    <source>
        <dbReference type="Proteomes" id="UP000008633"/>
    </source>
</evidence>
<dbReference type="AlphaFoldDB" id="E6X327"/>
<dbReference type="KEGG" id="nsa:Nitsa_0911"/>
<dbReference type="Proteomes" id="UP000008633">
    <property type="component" value="Chromosome"/>
</dbReference>
<name>E6X327_NITSE</name>
<organism evidence="2 3">
    <name type="scientific">Nitratifractor salsuginis (strain DSM 16511 / JCM 12458 / E9I37-1)</name>
    <dbReference type="NCBI Taxonomy" id="749222"/>
    <lineage>
        <taxon>Bacteria</taxon>
        <taxon>Pseudomonadati</taxon>
        <taxon>Campylobacterota</taxon>
        <taxon>Epsilonproteobacteria</taxon>
        <taxon>Campylobacterales</taxon>
        <taxon>Sulfurovaceae</taxon>
        <taxon>Nitratifractor</taxon>
    </lineage>
</organism>
<reference evidence="3" key="2">
    <citation type="submission" date="2011-01" db="EMBL/GenBank/DDBJ databases">
        <title>The complete genome of Nitratifractor salsuginis DSM 16511.</title>
        <authorList>
            <consortium name="US DOE Joint Genome Institute (JGI-PGF)"/>
            <person name="Lucas S."/>
            <person name="Copeland A."/>
            <person name="Lapidus A."/>
            <person name="Bruce D."/>
            <person name="Goodwin L."/>
            <person name="Pitluck S."/>
            <person name="Kyrpides N."/>
            <person name="Mavromatis K."/>
            <person name="Ivanova N."/>
            <person name="Mikhailova N."/>
            <person name="Zeytun A."/>
            <person name="Detter J.C."/>
            <person name="Tapia R."/>
            <person name="Han C."/>
            <person name="Land M."/>
            <person name="Hauser L."/>
            <person name="Markowitz V."/>
            <person name="Cheng J.-F."/>
            <person name="Hugenholtz P."/>
            <person name="Woyke T."/>
            <person name="Wu D."/>
            <person name="Tindall B."/>
            <person name="Schuetze A."/>
            <person name="Brambilla E."/>
            <person name="Klenk H.-P."/>
            <person name="Eisen J.A."/>
        </authorList>
    </citation>
    <scope>NUCLEOTIDE SEQUENCE [LARGE SCALE GENOMIC DNA]</scope>
    <source>
        <strain evidence="3">DSM 16511 / JCM 12458 / E9I37-1</strain>
    </source>
</reference>
<sequence>MKRWMKWGLVLMLLVAVLEAEDRSYRVLYAYNGNNVPLRYQGDSYLNRIWGYRIGIPSRFRDGNIINQNTWGIMLSPPLSKRARGFLMGEFFDVSGFGPVSDLESACESEKRLMLKKGPNQEAKLIRYDFAGDHCRIEVEGHLGNEAFGSLAYLARRGKRGVRVLMQYPPSLRDLYHRIFEKTVASLQWLPVPAGWTVPSPFPAAATPKNPIGAPSASAGGTVSSPVGSSSSHSTGTSGKASSATGRKEWAEGYDNPVWGIHLRFPAGFFITPPLKTRDYGVVFPSMDRRSLLYISWAETPASLRQIYRVSLEKMRRNPDLRITYRRIDGHWFVISSINQAKGTISYMKGYKKGRRFLLYLLIYPMQQKRRYDELIPVLNRQFGPSGQKSTRRRQKRHHRISGRCCDAMARTCYAECPDENDGCLERCEARRDRCYRTGRW</sequence>
<accession>E6X327</accession>